<protein>
    <submittedName>
        <fullName evidence="4">Uncharacterized protein</fullName>
    </submittedName>
</protein>
<evidence type="ECO:0000256" key="3">
    <source>
        <dbReference type="ARBA" id="ARBA00022946"/>
    </source>
</evidence>
<dbReference type="EMBL" id="JABFUD020000024">
    <property type="protein sequence ID" value="KAI5060468.1"/>
    <property type="molecule type" value="Genomic_DNA"/>
</dbReference>
<keyword evidence="3" id="KW-0809">Transit peptide</keyword>
<organism evidence="4 5">
    <name type="scientific">Adiantum capillus-veneris</name>
    <name type="common">Maidenhair fern</name>
    <dbReference type="NCBI Taxonomy" id="13818"/>
    <lineage>
        <taxon>Eukaryota</taxon>
        <taxon>Viridiplantae</taxon>
        <taxon>Streptophyta</taxon>
        <taxon>Embryophyta</taxon>
        <taxon>Tracheophyta</taxon>
        <taxon>Polypodiopsida</taxon>
        <taxon>Polypodiidae</taxon>
        <taxon>Polypodiales</taxon>
        <taxon>Pteridineae</taxon>
        <taxon>Pteridaceae</taxon>
        <taxon>Vittarioideae</taxon>
        <taxon>Adiantum</taxon>
    </lineage>
</organism>
<evidence type="ECO:0000313" key="4">
    <source>
        <dbReference type="EMBL" id="KAI5060468.1"/>
    </source>
</evidence>
<dbReference type="OrthoDB" id="637682at2759"/>
<dbReference type="Proteomes" id="UP000886520">
    <property type="component" value="Chromosome 24"/>
</dbReference>
<dbReference type="AlphaFoldDB" id="A0A9D4U3U1"/>
<keyword evidence="2" id="KW-0806">Transcription termination</keyword>
<keyword evidence="2" id="KW-0804">Transcription</keyword>
<evidence type="ECO:0000313" key="5">
    <source>
        <dbReference type="Proteomes" id="UP000886520"/>
    </source>
</evidence>
<dbReference type="SMART" id="SM00733">
    <property type="entry name" value="Mterf"/>
    <property type="match status" value="9"/>
</dbReference>
<dbReference type="PANTHER" id="PTHR13068">
    <property type="entry name" value="CGI-12 PROTEIN-RELATED"/>
    <property type="match status" value="1"/>
</dbReference>
<gene>
    <name evidence="4" type="ORF">GOP47_0024888</name>
</gene>
<dbReference type="InterPro" id="IPR038538">
    <property type="entry name" value="MTERF_sf"/>
</dbReference>
<keyword evidence="2" id="KW-0805">Transcription regulation</keyword>
<comment type="caution">
    <text evidence="4">The sequence shown here is derived from an EMBL/GenBank/DDBJ whole genome shotgun (WGS) entry which is preliminary data.</text>
</comment>
<dbReference type="GO" id="GO:0006353">
    <property type="term" value="P:DNA-templated transcription termination"/>
    <property type="evidence" value="ECO:0007669"/>
    <property type="project" value="UniProtKB-KW"/>
</dbReference>
<dbReference type="PANTHER" id="PTHR13068:SF226">
    <property type="match status" value="1"/>
</dbReference>
<accession>A0A9D4U3U1</accession>
<dbReference type="Pfam" id="PF02536">
    <property type="entry name" value="mTERF"/>
    <property type="match status" value="1"/>
</dbReference>
<dbReference type="Gene3D" id="1.25.70.10">
    <property type="entry name" value="Transcription termination factor 3, mitochondrial"/>
    <property type="match status" value="2"/>
</dbReference>
<dbReference type="GO" id="GO:0003676">
    <property type="term" value="F:nucleic acid binding"/>
    <property type="evidence" value="ECO:0007669"/>
    <property type="project" value="InterPro"/>
</dbReference>
<reference evidence="4" key="1">
    <citation type="submission" date="2021-01" db="EMBL/GenBank/DDBJ databases">
        <title>Adiantum capillus-veneris genome.</title>
        <authorList>
            <person name="Fang Y."/>
            <person name="Liao Q."/>
        </authorList>
    </citation>
    <scope>NUCLEOTIDE SEQUENCE</scope>
    <source>
        <strain evidence="4">H3</strain>
        <tissue evidence="4">Leaf</tissue>
    </source>
</reference>
<comment type="similarity">
    <text evidence="1">Belongs to the mTERF family.</text>
</comment>
<sequence>MQIVEATALHFGCSDRQPCPYGLGSARALGALPPIDPLRKQAVELSASLHAALLSRCQSIILLPMCAGGARAVVSFRCCAKPPKLSVVDHTAINSLDPSASDGETLAVKKPSRRTRAPVKRILQLNGRNFAKSIVASSSSSTEAAKLSSTDVEVTRSKLERLSVEEPALFKYVSQAATSDVSVDQIVSRVSSLMGIARVSWNEAVAMLAKAPAILNLKTSKLEESVVFLTDMGLSQEDISAVLVSHPTFFEYDTKEMRSSVEYLISIGLPEDDVAIVFRERPQALNAKTEDVVFSMECLLEAQVLPEDFARILSRAPDLFSPSSREHFKSRLHFFKQVGLYGGSLGKGIARRPNLVHSDLGAMKQAYNYLSEFLPPNDVSKLVRRFAEVLVIDPKRKMEPMVNHLLRLGVKPTHLGKVLLRRPQLLGYTITGIEPTIQYLRELGVTDKMLGKVISISPQVLTLNCEERLKPAVEYLRSIGLQESKDMERLLVRNAQILCCSIEKNLAPKFSFFLDTGLRREDVIKIIVLFPSMFGQNLELSLEPKYRYLVDVMKRTPEEIVDFPQYFGYSLEKRIKPRYEKLVGRGITNISLASMLACVEADFITRYLIGSPPARAPYKSKSTPRRSKYTD</sequence>
<evidence type="ECO:0000256" key="1">
    <source>
        <dbReference type="ARBA" id="ARBA00007692"/>
    </source>
</evidence>
<dbReference type="InterPro" id="IPR003690">
    <property type="entry name" value="MTERF"/>
</dbReference>
<keyword evidence="5" id="KW-1185">Reference proteome</keyword>
<evidence type="ECO:0000256" key="2">
    <source>
        <dbReference type="ARBA" id="ARBA00022472"/>
    </source>
</evidence>
<name>A0A9D4U3U1_ADICA</name>
<proteinExistence type="inferred from homology"/>